<organism evidence="13 14">
    <name type="scientific">Lactococcus fujiensis JCM 16395</name>
    <dbReference type="NCBI Taxonomy" id="1291764"/>
    <lineage>
        <taxon>Bacteria</taxon>
        <taxon>Bacillati</taxon>
        <taxon>Bacillota</taxon>
        <taxon>Bacilli</taxon>
        <taxon>Lactobacillales</taxon>
        <taxon>Streptococcaceae</taxon>
        <taxon>Lactococcus</taxon>
    </lineage>
</organism>
<dbReference type="STRING" id="1291764.GCA_001311235_02567"/>
<evidence type="ECO:0000256" key="7">
    <source>
        <dbReference type="ARBA" id="ARBA00022927"/>
    </source>
</evidence>
<evidence type="ECO:0000256" key="5">
    <source>
        <dbReference type="ARBA" id="ARBA00022692"/>
    </source>
</evidence>
<evidence type="ECO:0000256" key="1">
    <source>
        <dbReference type="ARBA" id="ARBA00004651"/>
    </source>
</evidence>
<sequence>MSWSFLPEYLPYFNDGMVFTLIISLFVVLFGTIIGVLVALGKMSKIAPLRWILNAYIEIFRDTPMLVQIMVGYAIMGGANWPTVHVGILAEDLGRLIPGIIIISLNSGAYMAEIVRAGIEAVPAGQREAAYSLGIRPSQAMWNVILPQAVRNILPAVGNEFITIIKDSSLLYTIGVMEVFNGALTVGTMTYQTLSPMLFASLYYFVVCFALSRLLARFEKKLGRGYAK</sequence>
<comment type="subcellular location">
    <subcellularLocation>
        <location evidence="1 11">Cell membrane</location>
        <topology evidence="1 11">Multi-pass membrane protein</topology>
    </subcellularLocation>
</comment>
<comment type="caution">
    <text evidence="13">The sequence shown here is derived from an EMBL/GenBank/DDBJ whole genome shotgun (WGS) entry which is preliminary data.</text>
</comment>
<feature type="transmembrane region" description="Helical" evidence="11">
    <location>
        <begin position="170"/>
        <end position="191"/>
    </location>
</feature>
<evidence type="ECO:0000256" key="4">
    <source>
        <dbReference type="ARBA" id="ARBA00022475"/>
    </source>
</evidence>
<dbReference type="SUPFAM" id="SSF161098">
    <property type="entry name" value="MetI-like"/>
    <property type="match status" value="1"/>
</dbReference>
<feature type="transmembrane region" description="Helical" evidence="11">
    <location>
        <begin position="197"/>
        <end position="216"/>
    </location>
</feature>
<evidence type="ECO:0000256" key="6">
    <source>
        <dbReference type="ARBA" id="ARBA00022856"/>
    </source>
</evidence>
<gene>
    <name evidence="13" type="ORF">RT41_GL001226</name>
</gene>
<protein>
    <submittedName>
        <fullName evidence="13">Glutamate ABC transporter permease</fullName>
    </submittedName>
</protein>
<dbReference type="Gene3D" id="1.10.3720.10">
    <property type="entry name" value="MetI-like"/>
    <property type="match status" value="1"/>
</dbReference>
<evidence type="ECO:0000256" key="3">
    <source>
        <dbReference type="ARBA" id="ARBA00022448"/>
    </source>
</evidence>
<accession>A0A2A5RM25</accession>
<evidence type="ECO:0000256" key="10">
    <source>
        <dbReference type="ARBA" id="ARBA00023136"/>
    </source>
</evidence>
<dbReference type="RefSeq" id="WP_054639752.1">
    <property type="nucleotide sequence ID" value="NZ_BBAL01000010.1"/>
</dbReference>
<keyword evidence="14" id="KW-1185">Reference proteome</keyword>
<comment type="similarity">
    <text evidence="2">Belongs to the binding-protein-dependent transport system permease family. HisMQ subfamily.</text>
</comment>
<keyword evidence="5 11" id="KW-0812">Transmembrane</keyword>
<dbReference type="GO" id="GO:0006865">
    <property type="term" value="P:amino acid transport"/>
    <property type="evidence" value="ECO:0007669"/>
    <property type="project" value="UniProtKB-KW"/>
</dbReference>
<feature type="domain" description="ABC transmembrane type-1" evidence="12">
    <location>
        <begin position="17"/>
        <end position="215"/>
    </location>
</feature>
<dbReference type="GO" id="GO:0043190">
    <property type="term" value="C:ATP-binding cassette (ABC) transporter complex"/>
    <property type="evidence" value="ECO:0007669"/>
    <property type="project" value="InterPro"/>
</dbReference>
<dbReference type="PROSITE" id="PS50928">
    <property type="entry name" value="ABC_TM1"/>
    <property type="match status" value="1"/>
</dbReference>
<evidence type="ECO:0000256" key="2">
    <source>
        <dbReference type="ARBA" id="ARBA00010072"/>
    </source>
</evidence>
<dbReference type="InterPro" id="IPR043429">
    <property type="entry name" value="ArtM/GltK/GlnP/TcyL/YhdX-like"/>
</dbReference>
<keyword evidence="3 11" id="KW-0813">Transport</keyword>
<evidence type="ECO:0000313" key="14">
    <source>
        <dbReference type="Proteomes" id="UP000218181"/>
    </source>
</evidence>
<evidence type="ECO:0000259" key="12">
    <source>
        <dbReference type="PROSITE" id="PS50928"/>
    </source>
</evidence>
<evidence type="ECO:0000313" key="13">
    <source>
        <dbReference type="EMBL" id="PCS00339.1"/>
    </source>
</evidence>
<keyword evidence="6" id="KW-0571">Peptide transport</keyword>
<keyword evidence="9 11" id="KW-1133">Transmembrane helix</keyword>
<dbReference type="GO" id="GO:0015031">
    <property type="term" value="P:protein transport"/>
    <property type="evidence" value="ECO:0007669"/>
    <property type="project" value="UniProtKB-KW"/>
</dbReference>
<evidence type="ECO:0000256" key="9">
    <source>
        <dbReference type="ARBA" id="ARBA00022989"/>
    </source>
</evidence>
<dbReference type="GO" id="GO:0015833">
    <property type="term" value="P:peptide transport"/>
    <property type="evidence" value="ECO:0007669"/>
    <property type="project" value="UniProtKB-KW"/>
</dbReference>
<dbReference type="NCBIfam" id="TIGR01726">
    <property type="entry name" value="HEQRo_perm_3TM"/>
    <property type="match status" value="1"/>
</dbReference>
<keyword evidence="7" id="KW-0653">Protein transport</keyword>
<dbReference type="GO" id="GO:0022857">
    <property type="term" value="F:transmembrane transporter activity"/>
    <property type="evidence" value="ECO:0007669"/>
    <property type="project" value="InterPro"/>
</dbReference>
<dbReference type="CDD" id="cd06261">
    <property type="entry name" value="TM_PBP2"/>
    <property type="match status" value="1"/>
</dbReference>
<proteinExistence type="inferred from homology"/>
<evidence type="ECO:0000256" key="8">
    <source>
        <dbReference type="ARBA" id="ARBA00022970"/>
    </source>
</evidence>
<keyword evidence="10 11" id="KW-0472">Membrane</keyword>
<dbReference type="PANTHER" id="PTHR30614">
    <property type="entry name" value="MEMBRANE COMPONENT OF AMINO ACID ABC TRANSPORTER"/>
    <property type="match status" value="1"/>
</dbReference>
<dbReference type="Pfam" id="PF00528">
    <property type="entry name" value="BPD_transp_1"/>
    <property type="match status" value="1"/>
</dbReference>
<dbReference type="FunFam" id="1.10.3720.10:FF:000033">
    <property type="entry name" value="Polar amino acid ABC transporter permease"/>
    <property type="match status" value="1"/>
</dbReference>
<keyword evidence="4" id="KW-1003">Cell membrane</keyword>
<dbReference type="InterPro" id="IPR000515">
    <property type="entry name" value="MetI-like"/>
</dbReference>
<dbReference type="AlphaFoldDB" id="A0A2A5RM25"/>
<name>A0A2A5RM25_9LACT</name>
<keyword evidence="8" id="KW-0029">Amino-acid transport</keyword>
<dbReference type="PANTHER" id="PTHR30614:SF20">
    <property type="entry name" value="GLUTAMINE TRANSPORT SYSTEM PERMEASE PROTEIN GLNP"/>
    <property type="match status" value="1"/>
</dbReference>
<feature type="transmembrane region" description="Helical" evidence="11">
    <location>
        <begin position="16"/>
        <end position="40"/>
    </location>
</feature>
<dbReference type="InterPro" id="IPR010065">
    <property type="entry name" value="AA_ABC_transptr_permease_3TM"/>
</dbReference>
<dbReference type="EMBL" id="JXJU01000004">
    <property type="protein sequence ID" value="PCS00339.1"/>
    <property type="molecule type" value="Genomic_DNA"/>
</dbReference>
<dbReference type="OrthoDB" id="9811552at2"/>
<dbReference type="InterPro" id="IPR035906">
    <property type="entry name" value="MetI-like_sf"/>
</dbReference>
<dbReference type="Proteomes" id="UP000218181">
    <property type="component" value="Unassembled WGS sequence"/>
</dbReference>
<reference evidence="13 14" key="1">
    <citation type="submission" date="2014-12" db="EMBL/GenBank/DDBJ databases">
        <title>Draft genome sequences of 10 type strains of Lactococcus.</title>
        <authorList>
            <person name="Sun Z."/>
            <person name="Zhong Z."/>
            <person name="Liu W."/>
            <person name="Zhang W."/>
            <person name="Zhang H."/>
        </authorList>
    </citation>
    <scope>NUCLEOTIDE SEQUENCE [LARGE SCALE GENOMIC DNA]</scope>
    <source>
        <strain evidence="13 14">JCM 16395</strain>
    </source>
</reference>
<evidence type="ECO:0000256" key="11">
    <source>
        <dbReference type="RuleBase" id="RU363032"/>
    </source>
</evidence>